<evidence type="ECO:0000259" key="6">
    <source>
        <dbReference type="Pfam" id="PF16350"/>
    </source>
</evidence>
<dbReference type="Proteomes" id="UP000198615">
    <property type="component" value="Unassembled WGS sequence"/>
</dbReference>
<dbReference type="PANTHER" id="PTHR43757:SF2">
    <property type="entry name" value="AMINOMETHYLTRANSFERASE, MITOCHONDRIAL"/>
    <property type="match status" value="1"/>
</dbReference>
<protein>
    <submittedName>
        <fullName evidence="7">Dimethylglycine dehydrogenase</fullName>
    </submittedName>
</protein>
<accession>A0A8G2BIH3</accession>
<keyword evidence="8" id="KW-1185">Reference proteome</keyword>
<dbReference type="SUPFAM" id="SSF51905">
    <property type="entry name" value="FAD/NAD(P)-binding domain"/>
    <property type="match status" value="1"/>
</dbReference>
<dbReference type="Gene3D" id="3.30.70.1400">
    <property type="entry name" value="Aminomethyltransferase beta-barrel domains"/>
    <property type="match status" value="1"/>
</dbReference>
<dbReference type="SUPFAM" id="SSF101790">
    <property type="entry name" value="Aminomethyltransferase beta-barrel domain"/>
    <property type="match status" value="1"/>
</dbReference>
<gene>
    <name evidence="7" type="ORF">SAMN05660686_02697</name>
</gene>
<comment type="caution">
    <text evidence="7">The sequence shown here is derived from an EMBL/GenBank/DDBJ whole genome shotgun (WGS) entry which is preliminary data.</text>
</comment>
<dbReference type="RefSeq" id="WP_093150988.1">
    <property type="nucleotide sequence ID" value="NZ_FNBW01000007.1"/>
</dbReference>
<dbReference type="SUPFAM" id="SSF54373">
    <property type="entry name" value="FAD-linked reductases, C-terminal domain"/>
    <property type="match status" value="1"/>
</dbReference>
<dbReference type="InterPro" id="IPR013977">
    <property type="entry name" value="GcvT_C"/>
</dbReference>
<dbReference type="OrthoDB" id="9804379at2"/>
<evidence type="ECO:0000313" key="8">
    <source>
        <dbReference type="Proteomes" id="UP000198615"/>
    </source>
</evidence>
<dbReference type="GO" id="GO:0016491">
    <property type="term" value="F:oxidoreductase activity"/>
    <property type="evidence" value="ECO:0007669"/>
    <property type="project" value="UniProtKB-KW"/>
</dbReference>
<dbReference type="Pfam" id="PF08669">
    <property type="entry name" value="GCV_T_C"/>
    <property type="match status" value="1"/>
</dbReference>
<dbReference type="Pfam" id="PF16350">
    <property type="entry name" value="FAO_M"/>
    <property type="match status" value="1"/>
</dbReference>
<dbReference type="EMBL" id="FNBW01000007">
    <property type="protein sequence ID" value="SDF88863.1"/>
    <property type="molecule type" value="Genomic_DNA"/>
</dbReference>
<evidence type="ECO:0000256" key="2">
    <source>
        <dbReference type="ARBA" id="ARBA00023002"/>
    </source>
</evidence>
<feature type="domain" description="FAD dependent oxidoreductase central" evidence="6">
    <location>
        <begin position="370"/>
        <end position="422"/>
    </location>
</feature>
<dbReference type="SUPFAM" id="SSF103025">
    <property type="entry name" value="Folate-binding domain"/>
    <property type="match status" value="1"/>
</dbReference>
<dbReference type="Gene3D" id="3.30.1360.120">
    <property type="entry name" value="Probable tRNA modification gtpase trme, domain 1"/>
    <property type="match status" value="1"/>
</dbReference>
<dbReference type="Pfam" id="PF01266">
    <property type="entry name" value="DAO"/>
    <property type="match status" value="1"/>
</dbReference>
<dbReference type="Pfam" id="PF01571">
    <property type="entry name" value="GCV_T"/>
    <property type="match status" value="1"/>
</dbReference>
<dbReference type="AlphaFoldDB" id="A0A8G2BIH3"/>
<dbReference type="Gene3D" id="2.40.30.110">
    <property type="entry name" value="Aminomethyltransferase beta-barrel domains"/>
    <property type="match status" value="1"/>
</dbReference>
<dbReference type="InterPro" id="IPR027266">
    <property type="entry name" value="TrmE/GcvT-like"/>
</dbReference>
<comment type="similarity">
    <text evidence="1">Belongs to the GcvT family.</text>
</comment>
<sequence>MKDTARVVVIGGGVVGVSTLYHLVKKGWSDCVLLERTELTAGSTWHAAGLLPLFNMSYSVGQLHQYSVELYKTLEAETGQDVSFHGVGNLRLATNRDRMDEYRNYQCTAETIGVDCHLVGVDEIKKLWPLINAEGLIGALWHPTDGHIAPVDVTMALAKGARMHGGTIHQHTEVTGIERDNNEWIVHTSKGSIRCEHVVSATGNYARQTALMVGLQIPAIPVEHQYIVTDVDPTLKEYREAGNPELPVLRESDSQYYFREERMGWILGPYERFAPACFVDGVPSTFEKDLFPGDLERLMPHVEACMSRVPSFETAGIKDIVNGPISYTPDGNPMVGPAFGLPNFWLSEGHSFGVTAAGGAGWQLANWIVDGEPSVDMIGVDPRRFGVVSKNFAKIKNEEAYEHVFVNHFPMEEREAGRPAKTVPIHGRLDAAGAVWGARFGWERPNWYAPEGVARKDEYSFRRSNWFPHVGNEVAAMRERVGLLELSSFAKYMVEGPGARAWLDHMVANIIPKKIGRMSLSHALNPSGSIRSEFTISRLPDGLYGERFYLVGPGAGHDYDWDFLTKQLPRDGSVILSDLTTQYGVLVLAGPMARRVLEKLADADVTNEAFPWLTVQDIPVGWCPTVRALRVNFVGSLGWELHHPIEYQAHLYDAIMEAGREFDIGLVGLRAMDSMRLEKSYRLWGTDLNAENSALEAGLNRFVRLNKGDFVGRDALTRQQEAGVPNTYCTLEIDAGDADSFGNEPVFMDGEVVGRGTAGGYGHHVKKSLMLGYVKTEFAEIGRECQVRVMGELRPARIVPESPYDPENEMLRA</sequence>
<evidence type="ECO:0000313" key="7">
    <source>
        <dbReference type="EMBL" id="SDF88863.1"/>
    </source>
</evidence>
<feature type="domain" description="FAD dependent oxidoreductase" evidence="3">
    <location>
        <begin position="6"/>
        <end position="367"/>
    </location>
</feature>
<dbReference type="Gene3D" id="3.50.50.60">
    <property type="entry name" value="FAD/NAD(P)-binding domain"/>
    <property type="match status" value="1"/>
</dbReference>
<dbReference type="Gene3D" id="3.30.9.10">
    <property type="entry name" value="D-Amino Acid Oxidase, subunit A, domain 2"/>
    <property type="match status" value="1"/>
</dbReference>
<evidence type="ECO:0000259" key="5">
    <source>
        <dbReference type="Pfam" id="PF08669"/>
    </source>
</evidence>
<keyword evidence="2" id="KW-0560">Oxidoreductase</keyword>
<dbReference type="PANTHER" id="PTHR43757">
    <property type="entry name" value="AMINOMETHYLTRANSFERASE"/>
    <property type="match status" value="1"/>
</dbReference>
<feature type="domain" description="GCVT N-terminal" evidence="4">
    <location>
        <begin position="425"/>
        <end position="707"/>
    </location>
</feature>
<evidence type="ECO:0000259" key="4">
    <source>
        <dbReference type="Pfam" id="PF01571"/>
    </source>
</evidence>
<dbReference type="InterPro" id="IPR029043">
    <property type="entry name" value="GcvT/YgfZ_C"/>
</dbReference>
<evidence type="ECO:0000259" key="3">
    <source>
        <dbReference type="Pfam" id="PF01266"/>
    </source>
</evidence>
<proteinExistence type="inferred from homology"/>
<name>A0A8G2BIH3_9PROT</name>
<dbReference type="InterPro" id="IPR032503">
    <property type="entry name" value="FAO_M"/>
</dbReference>
<dbReference type="InterPro" id="IPR006222">
    <property type="entry name" value="GCVT_N"/>
</dbReference>
<feature type="domain" description="Aminomethyltransferase C-terminal" evidence="5">
    <location>
        <begin position="729"/>
        <end position="805"/>
    </location>
</feature>
<dbReference type="InterPro" id="IPR006076">
    <property type="entry name" value="FAD-dep_OxRdtase"/>
</dbReference>
<dbReference type="InterPro" id="IPR028896">
    <property type="entry name" value="GcvT/YgfZ/DmdA"/>
</dbReference>
<evidence type="ECO:0000256" key="1">
    <source>
        <dbReference type="ARBA" id="ARBA00008609"/>
    </source>
</evidence>
<reference evidence="7 8" key="1">
    <citation type="submission" date="2016-10" db="EMBL/GenBank/DDBJ databases">
        <authorList>
            <person name="Varghese N."/>
            <person name="Submissions S."/>
        </authorList>
    </citation>
    <scope>NUCLEOTIDE SEQUENCE [LARGE SCALE GENOMIC DNA]</scope>
    <source>
        <strain evidence="7 8">DSM 18839</strain>
    </source>
</reference>
<dbReference type="InterPro" id="IPR036188">
    <property type="entry name" value="FAD/NAD-bd_sf"/>
</dbReference>
<organism evidence="7 8">
    <name type="scientific">Thalassobaculum litoreum DSM 18839</name>
    <dbReference type="NCBI Taxonomy" id="1123362"/>
    <lineage>
        <taxon>Bacteria</taxon>
        <taxon>Pseudomonadati</taxon>
        <taxon>Pseudomonadota</taxon>
        <taxon>Alphaproteobacteria</taxon>
        <taxon>Rhodospirillales</taxon>
        <taxon>Thalassobaculaceae</taxon>
        <taxon>Thalassobaculum</taxon>
    </lineage>
</organism>